<feature type="domain" description="Gfo/Idh/MocA-like oxidoreductase N-terminal" evidence="2">
    <location>
        <begin position="4"/>
        <end position="130"/>
    </location>
</feature>
<name>A0A239CN23_9BACT</name>
<dbReference type="Pfam" id="PF01408">
    <property type="entry name" value="GFO_IDH_MocA"/>
    <property type="match status" value="1"/>
</dbReference>
<dbReference type="GO" id="GO:0016491">
    <property type="term" value="F:oxidoreductase activity"/>
    <property type="evidence" value="ECO:0007669"/>
    <property type="project" value="UniProtKB-KW"/>
</dbReference>
<evidence type="ECO:0000313" key="4">
    <source>
        <dbReference type="EMBL" id="SNS21656.1"/>
    </source>
</evidence>
<dbReference type="InterPro" id="IPR050463">
    <property type="entry name" value="Gfo/Idh/MocA_oxidrdct_glycsds"/>
</dbReference>
<dbReference type="RefSeq" id="WP_089275410.1">
    <property type="nucleotide sequence ID" value="NZ_FZOC01000008.1"/>
</dbReference>
<dbReference type="InterPro" id="IPR036291">
    <property type="entry name" value="NAD(P)-bd_dom_sf"/>
</dbReference>
<dbReference type="GO" id="GO:0000166">
    <property type="term" value="F:nucleotide binding"/>
    <property type="evidence" value="ECO:0007669"/>
    <property type="project" value="InterPro"/>
</dbReference>
<sequence length="355" mass="37005">MKDIRAAVIGLGGMGRRHVAALDGLADLGVRTTAVCDMNIAAAQEFAAARAQAGFAAPAAHAHWREALAAGGVDLLCVATNGPSHRDIVLAAAEAKIPFVLCEKPMSTSGAAAREMAAACEAAGTRLAVNLCRRFLTRCLLFRNALRAGLVGRPRRFWSVVGGGGVGCVGLHYFDYAAWLFDARPVWVSAELTENPAPNVRGPQFFDPGGQVSVGFECADGWRFTGDFELSEDVPRASRCMVVGTEGVAETDDYDPPPAGAARAKARPADQRGVVKTRLVLPEPVPLDHGPALDIVQATRDCLADLVGPFAQPTVAAGVESVDVVLGAHLSSQNRGARVALPLSGAGLALDVPIT</sequence>
<evidence type="ECO:0000256" key="1">
    <source>
        <dbReference type="ARBA" id="ARBA00023002"/>
    </source>
</evidence>
<evidence type="ECO:0000313" key="5">
    <source>
        <dbReference type="Proteomes" id="UP000198324"/>
    </source>
</evidence>
<protein>
    <submittedName>
        <fullName evidence="4">Predicted dehydrogenase</fullName>
    </submittedName>
</protein>
<dbReference type="InterPro" id="IPR000683">
    <property type="entry name" value="Gfo/Idh/MocA-like_OxRdtase_N"/>
</dbReference>
<reference evidence="4 5" key="1">
    <citation type="submission" date="2017-06" db="EMBL/GenBank/DDBJ databases">
        <authorList>
            <person name="Kim H.J."/>
            <person name="Triplett B.A."/>
        </authorList>
    </citation>
    <scope>NUCLEOTIDE SEQUENCE [LARGE SCALE GENOMIC DNA]</scope>
    <source>
        <strain evidence="4 5">DSM 13116</strain>
    </source>
</reference>
<dbReference type="PANTHER" id="PTHR43818">
    <property type="entry name" value="BCDNA.GH03377"/>
    <property type="match status" value="1"/>
</dbReference>
<organism evidence="4 5">
    <name type="scientific">Humidesulfovibrio mexicanus</name>
    <dbReference type="NCBI Taxonomy" id="147047"/>
    <lineage>
        <taxon>Bacteria</taxon>
        <taxon>Pseudomonadati</taxon>
        <taxon>Thermodesulfobacteriota</taxon>
        <taxon>Desulfovibrionia</taxon>
        <taxon>Desulfovibrionales</taxon>
        <taxon>Desulfovibrionaceae</taxon>
        <taxon>Humidesulfovibrio</taxon>
    </lineage>
</organism>
<accession>A0A239CN23</accession>
<dbReference type="AlphaFoldDB" id="A0A239CN23"/>
<evidence type="ECO:0000259" key="3">
    <source>
        <dbReference type="Pfam" id="PF22725"/>
    </source>
</evidence>
<feature type="domain" description="GFO/IDH/MocA-like oxidoreductase" evidence="3">
    <location>
        <begin position="154"/>
        <end position="249"/>
    </location>
</feature>
<dbReference type="Proteomes" id="UP000198324">
    <property type="component" value="Unassembled WGS sequence"/>
</dbReference>
<keyword evidence="1" id="KW-0560">Oxidoreductase</keyword>
<dbReference type="SUPFAM" id="SSF55347">
    <property type="entry name" value="Glyceraldehyde-3-phosphate dehydrogenase-like, C-terminal domain"/>
    <property type="match status" value="1"/>
</dbReference>
<proteinExistence type="predicted"/>
<dbReference type="PANTHER" id="PTHR43818:SF11">
    <property type="entry name" value="BCDNA.GH03377"/>
    <property type="match status" value="1"/>
</dbReference>
<dbReference type="SUPFAM" id="SSF51735">
    <property type="entry name" value="NAD(P)-binding Rossmann-fold domains"/>
    <property type="match status" value="1"/>
</dbReference>
<dbReference type="Gene3D" id="3.30.360.10">
    <property type="entry name" value="Dihydrodipicolinate Reductase, domain 2"/>
    <property type="match status" value="1"/>
</dbReference>
<dbReference type="EMBL" id="FZOC01000008">
    <property type="protein sequence ID" value="SNS21656.1"/>
    <property type="molecule type" value="Genomic_DNA"/>
</dbReference>
<gene>
    <name evidence="4" type="ORF">SAMN04488503_3230</name>
</gene>
<evidence type="ECO:0000259" key="2">
    <source>
        <dbReference type="Pfam" id="PF01408"/>
    </source>
</evidence>
<keyword evidence="5" id="KW-1185">Reference proteome</keyword>
<dbReference type="Gene3D" id="3.40.50.720">
    <property type="entry name" value="NAD(P)-binding Rossmann-like Domain"/>
    <property type="match status" value="1"/>
</dbReference>
<dbReference type="OrthoDB" id="9774191at2"/>
<dbReference type="InterPro" id="IPR055170">
    <property type="entry name" value="GFO_IDH_MocA-like_dom"/>
</dbReference>
<dbReference type="Pfam" id="PF22725">
    <property type="entry name" value="GFO_IDH_MocA_C3"/>
    <property type="match status" value="1"/>
</dbReference>